<protein>
    <submittedName>
        <fullName evidence="2">Cdc15p</fullName>
    </submittedName>
</protein>
<evidence type="ECO:0000313" key="2">
    <source>
        <dbReference type="EMBL" id="EXX62385.1"/>
    </source>
</evidence>
<dbReference type="InterPro" id="IPR051681">
    <property type="entry name" value="Ser/Thr_Kinases-Pseudokinases"/>
</dbReference>
<evidence type="ECO:0000259" key="1">
    <source>
        <dbReference type="PROSITE" id="PS50011"/>
    </source>
</evidence>
<keyword evidence="3" id="KW-1185">Reference proteome</keyword>
<accession>A0A015J6H8</accession>
<dbReference type="InterPro" id="IPR001245">
    <property type="entry name" value="Ser-Thr/Tyr_kinase_cat_dom"/>
</dbReference>
<name>A0A015J6H8_RHIIW</name>
<reference evidence="2 3" key="1">
    <citation type="submission" date="2014-02" db="EMBL/GenBank/DDBJ databases">
        <title>Single nucleus genome sequencing reveals high similarity among nuclei of an endomycorrhizal fungus.</title>
        <authorList>
            <person name="Lin K."/>
            <person name="Geurts R."/>
            <person name="Zhang Z."/>
            <person name="Limpens E."/>
            <person name="Saunders D.G."/>
            <person name="Mu D."/>
            <person name="Pang E."/>
            <person name="Cao H."/>
            <person name="Cha H."/>
            <person name="Lin T."/>
            <person name="Zhou Q."/>
            <person name="Shang Y."/>
            <person name="Li Y."/>
            <person name="Ivanov S."/>
            <person name="Sharma T."/>
            <person name="Velzen R.V."/>
            <person name="Ruijter N.D."/>
            <person name="Aanen D.K."/>
            <person name="Win J."/>
            <person name="Kamoun S."/>
            <person name="Bisseling T."/>
            <person name="Huang S."/>
        </authorList>
    </citation>
    <scope>NUCLEOTIDE SEQUENCE [LARGE SCALE GENOMIC DNA]</scope>
    <source>
        <strain evidence="3">DAOM197198w</strain>
    </source>
</reference>
<dbReference type="PANTHER" id="PTHR44329">
    <property type="entry name" value="SERINE/THREONINE-PROTEIN KINASE TNNI3K-RELATED"/>
    <property type="match status" value="1"/>
</dbReference>
<proteinExistence type="predicted"/>
<dbReference type="SUPFAM" id="SSF56112">
    <property type="entry name" value="Protein kinase-like (PK-like)"/>
    <property type="match status" value="1"/>
</dbReference>
<dbReference type="AlphaFoldDB" id="A0A015J6H8"/>
<dbReference type="PROSITE" id="PS50011">
    <property type="entry name" value="PROTEIN_KINASE_DOM"/>
    <property type="match status" value="1"/>
</dbReference>
<dbReference type="InterPro" id="IPR011009">
    <property type="entry name" value="Kinase-like_dom_sf"/>
</dbReference>
<gene>
    <name evidence="2" type="ORF">RirG_162260</name>
</gene>
<dbReference type="Gene3D" id="1.10.510.10">
    <property type="entry name" value="Transferase(Phosphotransferase) domain 1"/>
    <property type="match status" value="2"/>
</dbReference>
<dbReference type="HOGENOM" id="CLU_000288_7_34_1"/>
<organism evidence="2 3">
    <name type="scientific">Rhizophagus irregularis (strain DAOM 197198w)</name>
    <name type="common">Glomus intraradices</name>
    <dbReference type="NCBI Taxonomy" id="1432141"/>
    <lineage>
        <taxon>Eukaryota</taxon>
        <taxon>Fungi</taxon>
        <taxon>Fungi incertae sedis</taxon>
        <taxon>Mucoromycota</taxon>
        <taxon>Glomeromycotina</taxon>
        <taxon>Glomeromycetes</taxon>
        <taxon>Glomerales</taxon>
        <taxon>Glomeraceae</taxon>
        <taxon>Rhizophagus</taxon>
    </lineage>
</organism>
<sequence>MDNFIFERKLKWIPYDKFKNVEYLDKGGFGTIYKAIWFYDNKDNEVILKLHNDLSENLNEFLNEWKYHESCLSSYDIVYFYGFTKDPDTLKYMVVMDYANKGNLRGNLTRIIKSDWNQKLYMLFEIISGLDDIHEQGLIHCDFHDGLCKPVKSFLKKYDIYGVIPFMAPEVLRGKSYTPASDIYSFSMIMWEFTSGIPPFNNRAHNIQLSLSICKGERPEIIENTPQCYVDLMKKCWDENPLKRPSSKEVLNIIKNWIASPYNVKVKDFNGKLKYYIMEFINAPIGNDNNLATESHSQAYYTSRLLDFTSKQLNEILESRDLLVYYSSRSTSGIVNEILESEDSQANVKVNKMLVCKDLDDCLI</sequence>
<dbReference type="Proteomes" id="UP000022910">
    <property type="component" value="Unassembled WGS sequence"/>
</dbReference>
<dbReference type="EMBL" id="JEMT01024741">
    <property type="protein sequence ID" value="EXX62385.1"/>
    <property type="molecule type" value="Genomic_DNA"/>
</dbReference>
<comment type="caution">
    <text evidence="2">The sequence shown here is derived from an EMBL/GenBank/DDBJ whole genome shotgun (WGS) entry which is preliminary data.</text>
</comment>
<evidence type="ECO:0000313" key="3">
    <source>
        <dbReference type="Proteomes" id="UP000022910"/>
    </source>
</evidence>
<dbReference type="InterPro" id="IPR000719">
    <property type="entry name" value="Prot_kinase_dom"/>
</dbReference>
<dbReference type="GO" id="GO:0004674">
    <property type="term" value="F:protein serine/threonine kinase activity"/>
    <property type="evidence" value="ECO:0007669"/>
    <property type="project" value="TreeGrafter"/>
</dbReference>
<dbReference type="OrthoDB" id="10273069at2759"/>
<feature type="domain" description="Protein kinase" evidence="1">
    <location>
        <begin position="18"/>
        <end position="258"/>
    </location>
</feature>
<dbReference type="GO" id="GO:0005524">
    <property type="term" value="F:ATP binding"/>
    <property type="evidence" value="ECO:0007669"/>
    <property type="project" value="InterPro"/>
</dbReference>
<dbReference type="Pfam" id="PF07714">
    <property type="entry name" value="PK_Tyr_Ser-Thr"/>
    <property type="match status" value="2"/>
</dbReference>